<feature type="compositionally biased region" description="Low complexity" evidence="1">
    <location>
        <begin position="188"/>
        <end position="201"/>
    </location>
</feature>
<sequence length="639" mass="71043">MSRPLTYGTLVIALVQCSGVAGIKSFRSSEAGLRPGFVSTPLDRKTRPIIVKSRPRPCFRDDPNGKRWSSLFASSPEKDEPEFLDAEFVDSGDVYDSKSLEDAIGSLFQLSQGGQSSSSSISSRPKSRNTRATASTLESSVLDAGPSDWMKPHDLGEQRELPEDTFQENPPMADGETMADVNNDWQQPSPASESSPSAASSGVSMDEGGVFLDPELYTRTRDLLNPDGSLNLSGDAGTYGRQQQRMGQNDPDREAYDTLTEQIIVPNPRIPDESADDDSLMDNVADMERLLKENARRQASQQPSTAESEELHRRVFENEEGFLKQSEAFKESLSNGKDGREATAQKRADEYRHRQKESVRILEEQLKEIKENAPSRDEVPNIPTVPTADIDSSESKSNRNSEPPELSTSNAIETCQSCECILRSDEVQHARDAFKSSGKEQLLCRVCHADQLQSKRPVSPPGGAYDNGMTNKGSSFYNSRDGRERSNARGPAGRESFPGRQTTQNRVPPKTKIAPQSPNPPQSREIESLTHRTQYLERELKKERKRAETAERDVNSLRAVIRGLEDALNAALVTKYNDPNTKAEENFETPNVDHDDSSGTDEENVVMDANGDRWVQIVDPDTGDIFYLNEETNEMKWEI</sequence>
<proteinExistence type="predicted"/>
<evidence type="ECO:0000313" key="3">
    <source>
        <dbReference type="EMBL" id="CAD9811601.1"/>
    </source>
</evidence>
<dbReference type="EMBL" id="HBHQ01005123">
    <property type="protein sequence ID" value="CAD9811601.1"/>
    <property type="molecule type" value="Transcribed_RNA"/>
</dbReference>
<gene>
    <name evidence="3" type="ORF">ASEP1449_LOCUS3426</name>
</gene>
<feature type="compositionally biased region" description="Polar residues" evidence="1">
    <location>
        <begin position="297"/>
        <end position="306"/>
    </location>
</feature>
<feature type="region of interest" description="Disordered" evidence="1">
    <location>
        <begin position="453"/>
        <end position="532"/>
    </location>
</feature>
<keyword evidence="2" id="KW-0732">Signal</keyword>
<feature type="compositionally biased region" description="Basic and acidic residues" evidence="1">
    <location>
        <begin position="581"/>
        <end position="597"/>
    </location>
</feature>
<feature type="compositionally biased region" description="Low complexity" evidence="1">
    <location>
        <begin position="111"/>
        <end position="123"/>
    </location>
</feature>
<accession>A0A7S2U858</accession>
<evidence type="ECO:0000256" key="1">
    <source>
        <dbReference type="SAM" id="MobiDB-lite"/>
    </source>
</evidence>
<feature type="region of interest" description="Disordered" evidence="1">
    <location>
        <begin position="581"/>
        <end position="602"/>
    </location>
</feature>
<feature type="region of interest" description="Disordered" evidence="1">
    <location>
        <begin position="111"/>
        <end position="255"/>
    </location>
</feature>
<reference evidence="3" key="1">
    <citation type="submission" date="2021-01" db="EMBL/GenBank/DDBJ databases">
        <authorList>
            <person name="Corre E."/>
            <person name="Pelletier E."/>
            <person name="Niang G."/>
            <person name="Scheremetjew M."/>
            <person name="Finn R."/>
            <person name="Kale V."/>
            <person name="Holt S."/>
            <person name="Cochrane G."/>
            <person name="Meng A."/>
            <person name="Brown T."/>
            <person name="Cohen L."/>
        </authorList>
    </citation>
    <scope>NUCLEOTIDE SEQUENCE</scope>
    <source>
        <strain evidence="3">CCMP2084</strain>
    </source>
</reference>
<feature type="compositionally biased region" description="Polar residues" evidence="1">
    <location>
        <begin position="130"/>
        <end position="139"/>
    </location>
</feature>
<feature type="compositionally biased region" description="Basic and acidic residues" evidence="1">
    <location>
        <begin position="337"/>
        <end position="379"/>
    </location>
</feature>
<evidence type="ECO:0000256" key="2">
    <source>
        <dbReference type="SAM" id="SignalP"/>
    </source>
</evidence>
<feature type="compositionally biased region" description="Polar residues" evidence="1">
    <location>
        <begin position="400"/>
        <end position="410"/>
    </location>
</feature>
<feature type="chain" id="PRO_5030734623" description="WW domain-containing protein" evidence="2">
    <location>
        <begin position="23"/>
        <end position="639"/>
    </location>
</feature>
<name>A0A7S2U858_9STRA</name>
<dbReference type="AlphaFoldDB" id="A0A7S2U858"/>
<feature type="signal peptide" evidence="2">
    <location>
        <begin position="1"/>
        <end position="22"/>
    </location>
</feature>
<feature type="region of interest" description="Disordered" evidence="1">
    <location>
        <begin position="289"/>
        <end position="410"/>
    </location>
</feature>
<feature type="compositionally biased region" description="Polar residues" evidence="1">
    <location>
        <begin position="468"/>
        <end position="478"/>
    </location>
</feature>
<feature type="compositionally biased region" description="Basic and acidic residues" evidence="1">
    <location>
        <begin position="150"/>
        <end position="162"/>
    </location>
</feature>
<organism evidence="3">
    <name type="scientific">Attheya septentrionalis</name>
    <dbReference type="NCBI Taxonomy" id="420275"/>
    <lineage>
        <taxon>Eukaryota</taxon>
        <taxon>Sar</taxon>
        <taxon>Stramenopiles</taxon>
        <taxon>Ochrophyta</taxon>
        <taxon>Bacillariophyta</taxon>
        <taxon>Coscinodiscophyceae</taxon>
        <taxon>Chaetocerotophycidae</taxon>
        <taxon>Chaetocerotales</taxon>
        <taxon>Attheyaceae</taxon>
        <taxon>Attheya</taxon>
    </lineage>
</organism>
<evidence type="ECO:0008006" key="4">
    <source>
        <dbReference type="Google" id="ProtNLM"/>
    </source>
</evidence>
<protein>
    <recommendedName>
        <fullName evidence="4">WW domain-containing protein</fullName>
    </recommendedName>
</protein>